<dbReference type="CDD" id="cd01189">
    <property type="entry name" value="INT_ICEBs1_C_like"/>
    <property type="match status" value="1"/>
</dbReference>
<dbReference type="EMBL" id="DF820487">
    <property type="protein sequence ID" value="GAK30691.1"/>
    <property type="molecule type" value="Genomic_DNA"/>
</dbReference>
<comment type="similarity">
    <text evidence="1">Belongs to the 'phage' integrase family.</text>
</comment>
<feature type="domain" description="Tyr recombinase" evidence="5">
    <location>
        <begin position="162"/>
        <end position="349"/>
    </location>
</feature>
<dbReference type="Gene3D" id="1.10.443.10">
    <property type="entry name" value="Intergrase catalytic core"/>
    <property type="match status" value="1"/>
</dbReference>
<evidence type="ECO:0000259" key="5">
    <source>
        <dbReference type="PROSITE" id="PS51898"/>
    </source>
</evidence>
<dbReference type="OrthoDB" id="9803188at2"/>
<evidence type="ECO:0000313" key="7">
    <source>
        <dbReference type="Proteomes" id="UP000030643"/>
    </source>
</evidence>
<dbReference type="Gene3D" id="1.10.150.130">
    <property type="match status" value="1"/>
</dbReference>
<accession>A0A069D036</accession>
<dbReference type="InterPro" id="IPR010998">
    <property type="entry name" value="Integrase_recombinase_N"/>
</dbReference>
<keyword evidence="2" id="KW-0229">DNA integration</keyword>
<organism evidence="6 7">
    <name type="scientific">Weissella oryzae (strain DSM 25784 / JCM 18191 / LMG 30913 / SG25)</name>
    <dbReference type="NCBI Taxonomy" id="1329250"/>
    <lineage>
        <taxon>Bacteria</taxon>
        <taxon>Bacillati</taxon>
        <taxon>Bacillota</taxon>
        <taxon>Bacilli</taxon>
        <taxon>Lactobacillales</taxon>
        <taxon>Lactobacillaceae</taxon>
        <taxon>Weissella</taxon>
    </lineage>
</organism>
<dbReference type="Pfam" id="PF13102">
    <property type="entry name" value="Phage_int_SAM_5"/>
    <property type="match status" value="1"/>
</dbReference>
<sequence>MASVFKRGKTYTVSISIKENGTYKKKSKGGFKGKTEARAWAREQEELNAKGYIVTNQEKLLSDFFREWYELYKQDVSYSTKVWYRRTEAHIKELLPGITVQAFNRSMAQEFFNTLGKRYATETVQKIKYQLHQALKSALYEGIIIRDPITDIAITGKDGKHKDLKFLEEPQIKALASYIQEIQPSERSYSDMMIYLGLFTGARYEELAALTWNDFINGYIDINKSWNQVTKNIQVTKTKSSVRRVSVPMNIIDDFNIWSPTHKRTQFIFGDDQPITSAAANKRLKSQLVAIKSPKMITFHGLRHTHASWLLSQGVDIQYVSERLGHTNVAMTLRVYTHMLDRTRKSEDDKSLKLL</sequence>
<dbReference type="GO" id="GO:0003677">
    <property type="term" value="F:DNA binding"/>
    <property type="evidence" value="ECO:0007669"/>
    <property type="project" value="UniProtKB-KW"/>
</dbReference>
<keyword evidence="7" id="KW-1185">Reference proteome</keyword>
<dbReference type="GO" id="GO:0006310">
    <property type="term" value="P:DNA recombination"/>
    <property type="evidence" value="ECO:0007669"/>
    <property type="project" value="UniProtKB-KW"/>
</dbReference>
<keyword evidence="3" id="KW-0238">DNA-binding</keyword>
<evidence type="ECO:0000256" key="1">
    <source>
        <dbReference type="ARBA" id="ARBA00008857"/>
    </source>
</evidence>
<dbReference type="PROSITE" id="PS51898">
    <property type="entry name" value="TYR_RECOMBINASE"/>
    <property type="match status" value="1"/>
</dbReference>
<dbReference type="InterPro" id="IPR002104">
    <property type="entry name" value="Integrase_catalytic"/>
</dbReference>
<dbReference type="InterPro" id="IPR011010">
    <property type="entry name" value="DNA_brk_join_enz"/>
</dbReference>
<dbReference type="Pfam" id="PF14657">
    <property type="entry name" value="Arm-DNA-bind_4"/>
    <property type="match status" value="1"/>
</dbReference>
<dbReference type="eggNOG" id="COG0582">
    <property type="taxonomic scope" value="Bacteria"/>
</dbReference>
<dbReference type="Pfam" id="PF00589">
    <property type="entry name" value="Phage_integrase"/>
    <property type="match status" value="1"/>
</dbReference>
<protein>
    <submittedName>
        <fullName evidence="6">Phage integrase</fullName>
    </submittedName>
</protein>
<name>A0A069D036_WEIOS</name>
<dbReference type="Proteomes" id="UP000030643">
    <property type="component" value="Unassembled WGS sequence"/>
</dbReference>
<dbReference type="InterPro" id="IPR025269">
    <property type="entry name" value="SAM-like_dom"/>
</dbReference>
<evidence type="ECO:0000256" key="3">
    <source>
        <dbReference type="ARBA" id="ARBA00023125"/>
    </source>
</evidence>
<dbReference type="InterPro" id="IPR013762">
    <property type="entry name" value="Integrase-like_cat_sf"/>
</dbReference>
<reference evidence="7" key="1">
    <citation type="journal article" date="2014" name="Genome Announc.">
        <title>Draft genome sequence of Weissella oryzae SG25T, isolated from fermented rice grains.</title>
        <authorList>
            <person name="Tanizawa Y."/>
            <person name="Fujisawa T."/>
            <person name="Mochizuki T."/>
            <person name="Kaminuma E."/>
            <person name="Suzuki Y."/>
            <person name="Nakamura Y."/>
            <person name="Tohno M."/>
        </authorList>
    </citation>
    <scope>NUCLEOTIDE SEQUENCE [LARGE SCALE GENOMIC DNA]</scope>
    <source>
        <strain evidence="7">DSM 25784 / JCM 18191 / LMG 30913 / SG25</strain>
    </source>
</reference>
<dbReference type="AlphaFoldDB" id="A0A069D036"/>
<evidence type="ECO:0000256" key="4">
    <source>
        <dbReference type="ARBA" id="ARBA00023172"/>
    </source>
</evidence>
<dbReference type="PANTHER" id="PTHR30629:SF6">
    <property type="entry name" value="PROPHAGE INTEGRASE INTA-RELATED"/>
    <property type="match status" value="1"/>
</dbReference>
<proteinExistence type="inferred from homology"/>
<dbReference type="RefSeq" id="WP_027698782.1">
    <property type="nucleotide sequence ID" value="NZ_DF820487.1"/>
</dbReference>
<dbReference type="InterPro" id="IPR050808">
    <property type="entry name" value="Phage_Integrase"/>
</dbReference>
<dbReference type="InterPro" id="IPR028259">
    <property type="entry name" value="AP2-like_int_N"/>
</dbReference>
<keyword evidence="4" id="KW-0233">DNA recombination</keyword>
<gene>
    <name evidence="6" type="ORF">WOSG25_041320</name>
</gene>
<dbReference type="SUPFAM" id="SSF56349">
    <property type="entry name" value="DNA breaking-rejoining enzymes"/>
    <property type="match status" value="1"/>
</dbReference>
<dbReference type="PANTHER" id="PTHR30629">
    <property type="entry name" value="PROPHAGE INTEGRASE"/>
    <property type="match status" value="1"/>
</dbReference>
<evidence type="ECO:0000313" key="6">
    <source>
        <dbReference type="EMBL" id="GAK30691.1"/>
    </source>
</evidence>
<dbReference type="GO" id="GO:0015074">
    <property type="term" value="P:DNA integration"/>
    <property type="evidence" value="ECO:0007669"/>
    <property type="project" value="UniProtKB-KW"/>
</dbReference>
<evidence type="ECO:0000256" key="2">
    <source>
        <dbReference type="ARBA" id="ARBA00022908"/>
    </source>
</evidence>